<evidence type="ECO:0000259" key="4">
    <source>
        <dbReference type="Pfam" id="PF16548"/>
    </source>
</evidence>
<evidence type="ECO:0000313" key="6">
    <source>
        <dbReference type="Proteomes" id="UP000288293"/>
    </source>
</evidence>
<organism evidence="5 6">
    <name type="scientific">Aliidiomarina minuta</name>
    <dbReference type="NCBI Taxonomy" id="880057"/>
    <lineage>
        <taxon>Bacteria</taxon>
        <taxon>Pseudomonadati</taxon>
        <taxon>Pseudomonadota</taxon>
        <taxon>Gammaproteobacteria</taxon>
        <taxon>Alteromonadales</taxon>
        <taxon>Idiomarinaceae</taxon>
        <taxon>Aliidiomarina</taxon>
    </lineage>
</organism>
<reference evidence="5 6" key="1">
    <citation type="journal article" date="2011" name="Front. Microbiol.">
        <title>Genomic signatures of strain selection and enhancement in Bacillus atrophaeus var. globigii, a historical biowarfare simulant.</title>
        <authorList>
            <person name="Gibbons H.S."/>
            <person name="Broomall S.M."/>
            <person name="McNew L.A."/>
            <person name="Daligault H."/>
            <person name="Chapman C."/>
            <person name="Bruce D."/>
            <person name="Karavis M."/>
            <person name="Krepps M."/>
            <person name="McGregor P.A."/>
            <person name="Hong C."/>
            <person name="Park K.H."/>
            <person name="Akmal A."/>
            <person name="Feldman A."/>
            <person name="Lin J.S."/>
            <person name="Chang W.E."/>
            <person name="Higgs B.W."/>
            <person name="Demirev P."/>
            <person name="Lindquist J."/>
            <person name="Liem A."/>
            <person name="Fochler E."/>
            <person name="Read T.D."/>
            <person name="Tapia R."/>
            <person name="Johnson S."/>
            <person name="Bishop-Lilly K.A."/>
            <person name="Detter C."/>
            <person name="Han C."/>
            <person name="Sozhamannan S."/>
            <person name="Rosenzweig C.N."/>
            <person name="Skowronski E.W."/>
        </authorList>
    </citation>
    <scope>NUCLEOTIDE SEQUENCE [LARGE SCALE GENOMIC DNA]</scope>
    <source>
        <strain evidence="5 6">MLST1</strain>
    </source>
</reference>
<dbReference type="InterPro" id="IPR032370">
    <property type="entry name" value="FlgT_N"/>
</dbReference>
<evidence type="ECO:0000313" key="5">
    <source>
        <dbReference type="EMBL" id="RUO26407.1"/>
    </source>
</evidence>
<evidence type="ECO:0000259" key="3">
    <source>
        <dbReference type="Pfam" id="PF16539"/>
    </source>
</evidence>
<evidence type="ECO:0000256" key="1">
    <source>
        <dbReference type="SAM" id="SignalP"/>
    </source>
</evidence>
<dbReference type="Gene3D" id="3.30.1660.40">
    <property type="entry name" value="FlgT, N-terminal domain"/>
    <property type="match status" value="1"/>
</dbReference>
<sequence>MMRTFFPVWLSAVFLSALISLPVSAEWYESKGWAPIINNNVDQARARAVESALRQSLDFAGGSVHSVEEVVDGVLTGQHMQWQTQGSIEHAELVRERVNGQRIEVTLRANIRQNQDQCAAANFRKGLVVVPFELKQSEQARYGDVWELGNATSQRFSRMIGQHSGQFTLEHSGGRKIGFSEMLQQDTPHQLGQFARRVALENDSQYVIAGVFDDISTEPRGNTNWTFWSQPKENRNLGFTMYLFDGASGELITRAGIQEYQHWEFDYNEKVDVHSQRFWRSEYGVVLAQRLQDIVHGLDDKLRCQPLKGRVVDVSNENIHINLGTRNGVESGQELSLYHRGNFFDSQGNYREQWVVSPYQLEVTDAQLRSATTRVKGGETGTNIQQHDRVVIR</sequence>
<feature type="chain" id="PRO_5019310173" description="Flagellar assembly T-like protein" evidence="1">
    <location>
        <begin position="26"/>
        <end position="393"/>
    </location>
</feature>
<dbReference type="InterPro" id="IPR032386">
    <property type="entry name" value="FlgT_M"/>
</dbReference>
<dbReference type="Pfam" id="PF16538">
    <property type="entry name" value="FlgT_C"/>
    <property type="match status" value="1"/>
</dbReference>
<keyword evidence="6" id="KW-1185">Reference proteome</keyword>
<accession>A0A432W8F3</accession>
<feature type="domain" description="Flagellar assembly protein T middle" evidence="3">
    <location>
        <begin position="117"/>
        <end position="273"/>
    </location>
</feature>
<dbReference type="Gene3D" id="2.40.10.410">
    <property type="entry name" value="FlgT, C-terminal domain"/>
    <property type="match status" value="1"/>
</dbReference>
<dbReference type="InterPro" id="IPR038165">
    <property type="entry name" value="FlgT_C_sf"/>
</dbReference>
<evidence type="ECO:0008006" key="7">
    <source>
        <dbReference type="Google" id="ProtNLM"/>
    </source>
</evidence>
<evidence type="ECO:0000259" key="2">
    <source>
        <dbReference type="Pfam" id="PF16538"/>
    </source>
</evidence>
<dbReference type="Proteomes" id="UP000288293">
    <property type="component" value="Unassembled WGS sequence"/>
</dbReference>
<proteinExistence type="predicted"/>
<protein>
    <recommendedName>
        <fullName evidence="7">Flagellar assembly T-like protein</fullName>
    </recommendedName>
</protein>
<gene>
    <name evidence="5" type="ORF">CWE09_06785</name>
</gene>
<dbReference type="InterPro" id="IPR032388">
    <property type="entry name" value="FlgT_C"/>
</dbReference>
<dbReference type="Gene3D" id="3.40.50.10610">
    <property type="entry name" value="ABC-type transport auxiliary lipoprotein component"/>
    <property type="match status" value="1"/>
</dbReference>
<keyword evidence="1" id="KW-0732">Signal</keyword>
<feature type="domain" description="Flagellar assembly protein T C-terminal" evidence="2">
    <location>
        <begin position="316"/>
        <end position="391"/>
    </location>
</feature>
<name>A0A432W8F3_9GAMM</name>
<dbReference type="RefSeq" id="WP_126803218.1">
    <property type="nucleotide sequence ID" value="NZ_PIPL01000001.1"/>
</dbReference>
<dbReference type="Pfam" id="PF16548">
    <property type="entry name" value="FlgT_N"/>
    <property type="match status" value="1"/>
</dbReference>
<feature type="signal peptide" evidence="1">
    <location>
        <begin position="1"/>
        <end position="25"/>
    </location>
</feature>
<dbReference type="AlphaFoldDB" id="A0A432W8F3"/>
<dbReference type="Pfam" id="PF16539">
    <property type="entry name" value="FlgT_M"/>
    <property type="match status" value="1"/>
</dbReference>
<feature type="domain" description="Flagellar assembly protein T N-terminal" evidence="4">
    <location>
        <begin position="26"/>
        <end position="111"/>
    </location>
</feature>
<dbReference type="OrthoDB" id="8778507at2"/>
<comment type="caution">
    <text evidence="5">The sequence shown here is derived from an EMBL/GenBank/DDBJ whole genome shotgun (WGS) entry which is preliminary data.</text>
</comment>
<dbReference type="EMBL" id="PIPL01000001">
    <property type="protein sequence ID" value="RUO26407.1"/>
    <property type="molecule type" value="Genomic_DNA"/>
</dbReference>
<dbReference type="InterPro" id="IPR038180">
    <property type="entry name" value="FlgT_N_sf"/>
</dbReference>